<gene>
    <name evidence="1" type="ORF">CR513_24934</name>
</gene>
<dbReference type="EMBL" id="QJKJ01004752">
    <property type="protein sequence ID" value="RDX92880.1"/>
    <property type="molecule type" value="Genomic_DNA"/>
</dbReference>
<accession>A0A371GQS0</accession>
<dbReference type="AlphaFoldDB" id="A0A371GQS0"/>
<evidence type="ECO:0000313" key="2">
    <source>
        <dbReference type="Proteomes" id="UP000257109"/>
    </source>
</evidence>
<sequence>MILGGATGNQNMRNLQLQVVQENVRHSYSSLRRWRPQVIALRASKDLKKLFMEELLGMLKVHQMKLNEDERQWKGKSITLKA</sequence>
<evidence type="ECO:0000313" key="1">
    <source>
        <dbReference type="EMBL" id="RDX92880.1"/>
    </source>
</evidence>
<proteinExistence type="predicted"/>
<comment type="caution">
    <text evidence="1">The sequence shown here is derived from an EMBL/GenBank/DDBJ whole genome shotgun (WGS) entry which is preliminary data.</text>
</comment>
<feature type="non-terminal residue" evidence="1">
    <location>
        <position position="1"/>
    </location>
</feature>
<dbReference type="Proteomes" id="UP000257109">
    <property type="component" value="Unassembled WGS sequence"/>
</dbReference>
<keyword evidence="2" id="KW-1185">Reference proteome</keyword>
<protein>
    <submittedName>
        <fullName evidence="1">Uncharacterized protein</fullName>
    </submittedName>
</protein>
<reference evidence="1" key="1">
    <citation type="submission" date="2018-05" db="EMBL/GenBank/DDBJ databases">
        <title>Draft genome of Mucuna pruriens seed.</title>
        <authorList>
            <person name="Nnadi N.E."/>
            <person name="Vos R."/>
            <person name="Hasami M.H."/>
            <person name="Devisetty U.K."/>
            <person name="Aguiy J.C."/>
        </authorList>
    </citation>
    <scope>NUCLEOTIDE SEQUENCE [LARGE SCALE GENOMIC DNA]</scope>
    <source>
        <strain evidence="1">JCA_2017</strain>
    </source>
</reference>
<organism evidence="1 2">
    <name type="scientific">Mucuna pruriens</name>
    <name type="common">Velvet bean</name>
    <name type="synonym">Dolichos pruriens</name>
    <dbReference type="NCBI Taxonomy" id="157652"/>
    <lineage>
        <taxon>Eukaryota</taxon>
        <taxon>Viridiplantae</taxon>
        <taxon>Streptophyta</taxon>
        <taxon>Embryophyta</taxon>
        <taxon>Tracheophyta</taxon>
        <taxon>Spermatophyta</taxon>
        <taxon>Magnoliopsida</taxon>
        <taxon>eudicotyledons</taxon>
        <taxon>Gunneridae</taxon>
        <taxon>Pentapetalae</taxon>
        <taxon>rosids</taxon>
        <taxon>fabids</taxon>
        <taxon>Fabales</taxon>
        <taxon>Fabaceae</taxon>
        <taxon>Papilionoideae</taxon>
        <taxon>50 kb inversion clade</taxon>
        <taxon>NPAAA clade</taxon>
        <taxon>indigoferoid/millettioid clade</taxon>
        <taxon>Phaseoleae</taxon>
        <taxon>Mucuna</taxon>
    </lineage>
</organism>
<name>A0A371GQS0_MUCPR</name>